<feature type="signal peptide" evidence="2">
    <location>
        <begin position="1"/>
        <end position="19"/>
    </location>
</feature>
<feature type="region of interest" description="Disordered" evidence="1">
    <location>
        <begin position="208"/>
        <end position="321"/>
    </location>
</feature>
<evidence type="ECO:0000313" key="3">
    <source>
        <dbReference type="EMBL" id="KAF5844108.1"/>
    </source>
</evidence>
<feature type="compositionally biased region" description="Low complexity" evidence="1">
    <location>
        <begin position="238"/>
        <end position="250"/>
    </location>
</feature>
<sequence length="627" mass="65001">MASAFVLLVYSCFIAVCAAFTHTVDDITTSYTIHKTTAPPTLHNTTAPPNSTEPCTKTTTEYYMPSYSQIVQTFTETAVLTVLMHVTPFPNGTTATRFETLGHKAMTTSDEVMTAFPTDESTTNESTTDESTTNAFITEEVSNSFTTYPTYSKPYPVPDFTTESCSFTSTSTITLLPYIPPTSEIITATAITVSTLFNYDYITPHTPIIHPTPTARPSPGFDSRPSPSKTPPSPSKTPPSLSKTPPGTTKDSPVQPEPSHVQPANPPAQPQESPEGLPEVKPGDPTVSKVGVRPPITGASGPRPTNDATPPPIVTLPGAGPIVIDPSRSEIVISGTTTRFNPGQQTTINDVPISLDSSAGFVVVGGTKTIALPPMTPAPIAAPIVIGGTTMDIDDIVPGLQPGQITTIGTNTISLDESSSFLVVDGTRSIPLNQETSIPSTSTLDVNGIPIPVGQLATELDVGETTVIGSITVSRDDVGLVVGTTTIPLPTKTAEIVVGGTTISPNALPSGFSFIPTASGGGLLLPNGDTLLPGGETTIDGIEISLLPGETPVAVIEDSISVTATEATESTTAASSCSGLTCGQPTKTLTSQTGDNTAASSADVLLSGKWSDFVFASMFVGVFIHCA</sequence>
<feature type="chain" id="PRO_5034462580" evidence="2">
    <location>
        <begin position="20"/>
        <end position="627"/>
    </location>
</feature>
<evidence type="ECO:0000313" key="4">
    <source>
        <dbReference type="Proteomes" id="UP000624244"/>
    </source>
</evidence>
<dbReference type="Proteomes" id="UP000624244">
    <property type="component" value="Unassembled WGS sequence"/>
</dbReference>
<evidence type="ECO:0000256" key="1">
    <source>
        <dbReference type="SAM" id="MobiDB-lite"/>
    </source>
</evidence>
<protein>
    <submittedName>
        <fullName evidence="3">Uncharacterized protein</fullName>
    </submittedName>
</protein>
<name>A0A8H5Z9W4_COCSA</name>
<reference evidence="3" key="1">
    <citation type="submission" date="2019-11" db="EMBL/GenBank/DDBJ databases">
        <title>Bipolaris sorokiniana Genome sequencing.</title>
        <authorList>
            <person name="Wang H."/>
        </authorList>
    </citation>
    <scope>NUCLEOTIDE SEQUENCE</scope>
</reference>
<evidence type="ECO:0000256" key="2">
    <source>
        <dbReference type="SAM" id="SignalP"/>
    </source>
</evidence>
<gene>
    <name evidence="3" type="ORF">GGP41_010166</name>
</gene>
<dbReference type="AlphaFoldDB" id="A0A8H5Z9W4"/>
<accession>A0A8H5Z9W4</accession>
<comment type="caution">
    <text evidence="3">The sequence shown here is derived from an EMBL/GenBank/DDBJ whole genome shotgun (WGS) entry which is preliminary data.</text>
</comment>
<proteinExistence type="predicted"/>
<feature type="compositionally biased region" description="Pro residues" evidence="1">
    <location>
        <begin position="228"/>
        <end position="237"/>
    </location>
</feature>
<organism evidence="3 4">
    <name type="scientific">Cochliobolus sativus</name>
    <name type="common">Common root rot and spot blotch fungus</name>
    <name type="synonym">Bipolaris sorokiniana</name>
    <dbReference type="NCBI Taxonomy" id="45130"/>
    <lineage>
        <taxon>Eukaryota</taxon>
        <taxon>Fungi</taxon>
        <taxon>Dikarya</taxon>
        <taxon>Ascomycota</taxon>
        <taxon>Pezizomycotina</taxon>
        <taxon>Dothideomycetes</taxon>
        <taxon>Pleosporomycetidae</taxon>
        <taxon>Pleosporales</taxon>
        <taxon>Pleosporineae</taxon>
        <taxon>Pleosporaceae</taxon>
        <taxon>Bipolaris</taxon>
    </lineage>
</organism>
<keyword evidence="2" id="KW-0732">Signal</keyword>
<dbReference type="EMBL" id="WNKQ01000030">
    <property type="protein sequence ID" value="KAF5844108.1"/>
    <property type="molecule type" value="Genomic_DNA"/>
</dbReference>